<evidence type="ECO:0000313" key="2">
    <source>
        <dbReference type="Proteomes" id="UP000585614"/>
    </source>
</evidence>
<dbReference type="Proteomes" id="UP000585614">
    <property type="component" value="Unassembled WGS sequence"/>
</dbReference>
<protein>
    <submittedName>
        <fullName evidence="1">Uncharacterized protein</fullName>
    </submittedName>
</protein>
<proteinExistence type="predicted"/>
<evidence type="ECO:0000313" key="1">
    <source>
        <dbReference type="EMBL" id="KAF6302968.1"/>
    </source>
</evidence>
<reference evidence="1 2" key="1">
    <citation type="journal article" date="2020" name="Nature">
        <title>Six reference-quality genomes reveal evolution of bat adaptations.</title>
        <authorList>
            <person name="Jebb D."/>
            <person name="Huang Z."/>
            <person name="Pippel M."/>
            <person name="Hughes G.M."/>
            <person name="Lavrichenko K."/>
            <person name="Devanna P."/>
            <person name="Winkler S."/>
            <person name="Jermiin L.S."/>
            <person name="Skirmuntt E.C."/>
            <person name="Katzourakis A."/>
            <person name="Burkitt-Gray L."/>
            <person name="Ray D.A."/>
            <person name="Sullivan K.A.M."/>
            <person name="Roscito J.G."/>
            <person name="Kirilenko B.M."/>
            <person name="Davalos L.M."/>
            <person name="Corthals A.P."/>
            <person name="Power M.L."/>
            <person name="Jones G."/>
            <person name="Ransome R.D."/>
            <person name="Dechmann D.K.N."/>
            <person name="Locatelli A.G."/>
            <person name="Puechmaille S.J."/>
            <person name="Fedrigo O."/>
            <person name="Jarvis E.D."/>
            <person name="Hiller M."/>
            <person name="Vernes S.C."/>
            <person name="Myers E.W."/>
            <person name="Teeling E.C."/>
        </authorList>
    </citation>
    <scope>NUCLEOTIDE SEQUENCE [LARGE SCALE GENOMIC DNA]</scope>
    <source>
        <strain evidence="1">MRhiFer1</strain>
        <tissue evidence="1">Lung</tissue>
    </source>
</reference>
<organism evidence="1 2">
    <name type="scientific">Rhinolophus ferrumequinum</name>
    <name type="common">Greater horseshoe bat</name>
    <dbReference type="NCBI Taxonomy" id="59479"/>
    <lineage>
        <taxon>Eukaryota</taxon>
        <taxon>Metazoa</taxon>
        <taxon>Chordata</taxon>
        <taxon>Craniata</taxon>
        <taxon>Vertebrata</taxon>
        <taxon>Euteleostomi</taxon>
        <taxon>Mammalia</taxon>
        <taxon>Eutheria</taxon>
        <taxon>Laurasiatheria</taxon>
        <taxon>Chiroptera</taxon>
        <taxon>Yinpterochiroptera</taxon>
        <taxon>Rhinolophoidea</taxon>
        <taxon>Rhinolophidae</taxon>
        <taxon>Rhinolophinae</taxon>
        <taxon>Rhinolophus</taxon>
    </lineage>
</organism>
<comment type="caution">
    <text evidence="1">The sequence shown here is derived from an EMBL/GenBank/DDBJ whole genome shotgun (WGS) entry which is preliminary data.</text>
</comment>
<dbReference type="EMBL" id="JACAGC010000018">
    <property type="protein sequence ID" value="KAF6302968.1"/>
    <property type="molecule type" value="Genomic_DNA"/>
</dbReference>
<name>A0A7J7TQF2_RHIFE</name>
<gene>
    <name evidence="1" type="ORF">mRhiFer1_008705</name>
</gene>
<sequence length="144" mass="15823">MEAHPGPPFLLQIAVLSVPAFTESSSKDSLCSAMCLGPRVCCVHIIIRSGPWPQKSPPRLGNKTHPDETNDTRQYKMVLNCTVNITFYVKTTVFFKKQWPPQAALRAIWGTAVIRGRNVQTLLATSAQATLWMTVSLQHSGGSS</sequence>
<dbReference type="AlphaFoldDB" id="A0A7J7TQF2"/>
<accession>A0A7J7TQF2</accession>